<dbReference type="InterPro" id="IPR036653">
    <property type="entry name" value="CinA-like_C"/>
</dbReference>
<dbReference type="EMBL" id="CP048685">
    <property type="protein sequence ID" value="QPJ62740.1"/>
    <property type="molecule type" value="Genomic_DNA"/>
</dbReference>
<dbReference type="PANTHER" id="PTHR13939">
    <property type="entry name" value="NICOTINAMIDE-NUCLEOTIDE AMIDOHYDROLASE PNCC"/>
    <property type="match status" value="1"/>
</dbReference>
<dbReference type="InterPro" id="IPR041424">
    <property type="entry name" value="CinA_KH"/>
</dbReference>
<dbReference type="Gene3D" id="3.30.70.2860">
    <property type="match status" value="1"/>
</dbReference>
<dbReference type="CDD" id="cd00885">
    <property type="entry name" value="cinA"/>
    <property type="match status" value="1"/>
</dbReference>
<dbReference type="InterPro" id="IPR050101">
    <property type="entry name" value="CinA"/>
</dbReference>
<organism evidence="3 4">
    <name type="scientific">Candidatus Nitronauta litoralis</name>
    <dbReference type="NCBI Taxonomy" id="2705533"/>
    <lineage>
        <taxon>Bacteria</taxon>
        <taxon>Pseudomonadati</taxon>
        <taxon>Nitrospinota/Tectimicrobiota group</taxon>
        <taxon>Nitrospinota</taxon>
        <taxon>Nitrospinia</taxon>
        <taxon>Nitrospinales</taxon>
        <taxon>Nitrospinaceae</taxon>
        <taxon>Candidatus Nitronauta</taxon>
    </lineage>
</organism>
<dbReference type="AlphaFoldDB" id="A0A7T0BXH3"/>
<reference evidence="3 4" key="1">
    <citation type="submission" date="2020-02" db="EMBL/GenBank/DDBJ databases">
        <title>Genomic and physiological characterization of two novel Nitrospinaceae genera.</title>
        <authorList>
            <person name="Mueller A.J."/>
            <person name="Jung M.-Y."/>
            <person name="Strachan C.R."/>
            <person name="Herbold C.W."/>
            <person name="Kirkegaard R.H."/>
            <person name="Daims H."/>
        </authorList>
    </citation>
    <scope>NUCLEOTIDE SEQUENCE [LARGE SCALE GENOMIC DNA]</scope>
    <source>
        <strain evidence="3">EB</strain>
    </source>
</reference>
<dbReference type="SUPFAM" id="SSF142433">
    <property type="entry name" value="CinA-like"/>
    <property type="match status" value="1"/>
</dbReference>
<dbReference type="InterPro" id="IPR036425">
    <property type="entry name" value="MoaB/Mog-like_dom_sf"/>
</dbReference>
<comment type="similarity">
    <text evidence="1">Belongs to the CinA family.</text>
</comment>
<dbReference type="PANTHER" id="PTHR13939:SF0">
    <property type="entry name" value="NMN AMIDOHYDROLASE-LIKE PROTEIN YFAY"/>
    <property type="match status" value="1"/>
</dbReference>
<dbReference type="NCBIfam" id="NF001813">
    <property type="entry name" value="PRK00549.1"/>
    <property type="match status" value="1"/>
</dbReference>
<feature type="domain" description="MoaB/Mog" evidence="2">
    <location>
        <begin position="7"/>
        <end position="173"/>
    </location>
</feature>
<dbReference type="HAMAP" id="MF_00226_B">
    <property type="entry name" value="CinA_B"/>
    <property type="match status" value="1"/>
</dbReference>
<sequence length="417" mass="45219">MNNLQAEILTIGNEVISGLIQDTNARKLASRLNEIGVWVSRFTSIGDDRAAILEEIKRILSRSDILIITGGLGATHDDITKAVLAEYFEQPLVHNERVHSMVESFFKKRGKPIKDRILSQAEVPEGATVLFNEKGTAPGFLFKDGNRKVFALPGVPLEMEHLLETWVVPELEGEGKSTIVHRVLNTTGISESALWDKTGPVADFEKGVSIASLPSHLGVRIRLTAKGNTKETLVADLDRAEASLRDCLQHYIYSVDGETLEEVVGGLLRERKYTLATAESCTGGLISSRITRVPGSSDYFKEGAVTYSNQAKMERLSVPSKILDDHGAVSEPVAAAMARGIRLASDSDIAVSVTGIAGPGGGSADKPVGLTFIAVSDKEGEFVEQHVFHQDRGRNQDRAAQAALNLVRLRLSGEKLE</sequence>
<dbReference type="InterPro" id="IPR001453">
    <property type="entry name" value="MoaB/Mog_dom"/>
</dbReference>
<evidence type="ECO:0000259" key="2">
    <source>
        <dbReference type="SMART" id="SM00852"/>
    </source>
</evidence>
<dbReference type="NCBIfam" id="TIGR00177">
    <property type="entry name" value="molyb_syn"/>
    <property type="match status" value="1"/>
</dbReference>
<dbReference type="Gene3D" id="3.40.980.10">
    <property type="entry name" value="MoaB/Mog-like domain"/>
    <property type="match status" value="1"/>
</dbReference>
<protein>
    <recommendedName>
        <fullName evidence="1">CinA-like protein</fullName>
    </recommendedName>
</protein>
<dbReference type="Proteomes" id="UP000594688">
    <property type="component" value="Chromosome"/>
</dbReference>
<name>A0A7T0BXH3_9BACT</name>
<dbReference type="Pfam" id="PF00994">
    <property type="entry name" value="MoCF_biosynth"/>
    <property type="match status" value="1"/>
</dbReference>
<proteinExistence type="inferred from homology"/>
<dbReference type="InterPro" id="IPR008136">
    <property type="entry name" value="CinA_C"/>
</dbReference>
<dbReference type="NCBIfam" id="TIGR00199">
    <property type="entry name" value="PncC_domain"/>
    <property type="match status" value="1"/>
</dbReference>
<evidence type="ECO:0000256" key="1">
    <source>
        <dbReference type="HAMAP-Rule" id="MF_00226"/>
    </source>
</evidence>
<dbReference type="InterPro" id="IPR008135">
    <property type="entry name" value="Competence-induced_CinA"/>
</dbReference>
<dbReference type="KEGG" id="nli:G3M70_12985"/>
<dbReference type="NCBIfam" id="TIGR00200">
    <property type="entry name" value="cinA_nterm"/>
    <property type="match status" value="1"/>
</dbReference>
<gene>
    <name evidence="3" type="ORF">G3M70_12985</name>
</gene>
<dbReference type="PIRSF" id="PIRSF006728">
    <property type="entry name" value="CinA"/>
    <property type="match status" value="1"/>
</dbReference>
<dbReference type="SUPFAM" id="SSF53218">
    <property type="entry name" value="Molybdenum cofactor biosynthesis proteins"/>
    <property type="match status" value="1"/>
</dbReference>
<evidence type="ECO:0000313" key="3">
    <source>
        <dbReference type="EMBL" id="QPJ62740.1"/>
    </source>
</evidence>
<accession>A0A7T0BXH3</accession>
<dbReference type="Pfam" id="PF18146">
    <property type="entry name" value="CinA_KH"/>
    <property type="match status" value="1"/>
</dbReference>
<evidence type="ECO:0000313" key="4">
    <source>
        <dbReference type="Proteomes" id="UP000594688"/>
    </source>
</evidence>
<dbReference type="Pfam" id="PF02464">
    <property type="entry name" value="CinA"/>
    <property type="match status" value="1"/>
</dbReference>
<dbReference type="SMART" id="SM00852">
    <property type="entry name" value="MoCF_biosynth"/>
    <property type="match status" value="1"/>
</dbReference>
<dbReference type="Gene3D" id="3.90.950.20">
    <property type="entry name" value="CinA-like"/>
    <property type="match status" value="1"/>
</dbReference>